<protein>
    <submittedName>
        <fullName evidence="2">Flagellar basal body-associated protein FliL</fullName>
    </submittedName>
</protein>
<dbReference type="RefSeq" id="WP_103317763.1">
    <property type="nucleotide sequence ID" value="NZ_PPTF01000015.1"/>
</dbReference>
<reference evidence="2 3" key="1">
    <citation type="submission" date="2018-01" db="EMBL/GenBank/DDBJ databases">
        <title>Genomic Sequence of Chromobacterium MWU13-2610 from wild cranberry bogs within the Cape Cod National Seashore.</title>
        <authorList>
            <person name="O'Hara-Hanley K."/>
            <person name="Soby S."/>
            <person name="Harrison A."/>
        </authorList>
    </citation>
    <scope>NUCLEOTIDE SEQUENCE [LARGE SCALE GENOMIC DNA]</scope>
    <source>
        <strain evidence="2 3">MWU13-2610</strain>
    </source>
</reference>
<evidence type="ECO:0000313" key="3">
    <source>
        <dbReference type="Proteomes" id="UP000236416"/>
    </source>
</evidence>
<dbReference type="Proteomes" id="UP000236416">
    <property type="component" value="Unassembled WGS sequence"/>
</dbReference>
<keyword evidence="2" id="KW-0969">Cilium</keyword>
<dbReference type="EMBL" id="PPTF01000015">
    <property type="protein sequence ID" value="POA99933.1"/>
    <property type="molecule type" value="Genomic_DNA"/>
</dbReference>
<comment type="caution">
    <text evidence="2">The sequence shown here is derived from an EMBL/GenBank/DDBJ whole genome shotgun (WGS) entry which is preliminary data.</text>
</comment>
<keyword evidence="2" id="KW-0966">Cell projection</keyword>
<organism evidence="2 3">
    <name type="scientific">Chromobacterium sinusclupearum</name>
    <dbReference type="NCBI Taxonomy" id="2077146"/>
    <lineage>
        <taxon>Bacteria</taxon>
        <taxon>Pseudomonadati</taxon>
        <taxon>Pseudomonadota</taxon>
        <taxon>Betaproteobacteria</taxon>
        <taxon>Neisseriales</taxon>
        <taxon>Chromobacteriaceae</taxon>
        <taxon>Chromobacterium</taxon>
    </lineage>
</organism>
<proteinExistence type="predicted"/>
<evidence type="ECO:0000313" key="2">
    <source>
        <dbReference type="EMBL" id="POA99933.1"/>
    </source>
</evidence>
<dbReference type="AlphaFoldDB" id="A0A2K4MS63"/>
<evidence type="ECO:0000256" key="1">
    <source>
        <dbReference type="SAM" id="SignalP"/>
    </source>
</evidence>
<keyword evidence="2" id="KW-0282">Flagellum</keyword>
<sequence length="145" mass="15947">MNGKTLIAAALTALLAAGAVAGGWWYVQQGNHAAPQAPKPVDYRFITLDKNIVMLKSEAGGDPRYMAVDLVFRSTPDDEAKVKEQLPLLKSVAVRALSQLSRERANALGIDDYQRLLDKAYRAAFARERMALPFSEVMVSKLIIE</sequence>
<feature type="signal peptide" evidence="1">
    <location>
        <begin position="1"/>
        <end position="21"/>
    </location>
</feature>
<gene>
    <name evidence="2" type="ORF">C2134_04140</name>
</gene>
<feature type="chain" id="PRO_5014403813" evidence="1">
    <location>
        <begin position="22"/>
        <end position="145"/>
    </location>
</feature>
<accession>A0A2K4MS63</accession>
<name>A0A2K4MS63_9NEIS</name>
<keyword evidence="3" id="KW-1185">Reference proteome</keyword>
<keyword evidence="1" id="KW-0732">Signal</keyword>